<protein>
    <submittedName>
        <fullName evidence="2">Uncharacterized protein</fullName>
    </submittedName>
</protein>
<comment type="caution">
    <text evidence="2">The sequence shown here is derived from an EMBL/GenBank/DDBJ whole genome shotgun (WGS) entry which is preliminary data.</text>
</comment>
<dbReference type="EMBL" id="MRDB01000004">
    <property type="protein sequence ID" value="RKL47760.1"/>
    <property type="molecule type" value="Genomic_DNA"/>
</dbReference>
<reference evidence="2 3" key="1">
    <citation type="journal article" date="2018" name="Sci. Rep.">
        <title>Characterisation of pathogen-specific regions and novel effector candidates in Fusarium oxysporum f. sp. cepae.</title>
        <authorList>
            <person name="Armitage A.D."/>
            <person name="Taylor A."/>
            <person name="Sobczyk M.K."/>
            <person name="Baxter L."/>
            <person name="Greenfield B.P."/>
            <person name="Bates H.J."/>
            <person name="Wilson F."/>
            <person name="Jackson A.C."/>
            <person name="Ott S."/>
            <person name="Harrison R.J."/>
            <person name="Clarkson J.P."/>
        </authorList>
    </citation>
    <scope>NUCLEOTIDE SEQUENCE [LARGE SCALE GENOMIC DNA]</scope>
    <source>
        <strain evidence="2 3">Fp_A8</strain>
    </source>
</reference>
<dbReference type="AlphaFoldDB" id="A0A420U1T8"/>
<proteinExistence type="predicted"/>
<feature type="region of interest" description="Disordered" evidence="1">
    <location>
        <begin position="1"/>
        <end position="22"/>
    </location>
</feature>
<organism evidence="2 3">
    <name type="scientific">Gibberella intermedia</name>
    <name type="common">Bulb rot disease fungus</name>
    <name type="synonym">Fusarium proliferatum</name>
    <dbReference type="NCBI Taxonomy" id="948311"/>
    <lineage>
        <taxon>Eukaryota</taxon>
        <taxon>Fungi</taxon>
        <taxon>Dikarya</taxon>
        <taxon>Ascomycota</taxon>
        <taxon>Pezizomycotina</taxon>
        <taxon>Sordariomycetes</taxon>
        <taxon>Hypocreomycetidae</taxon>
        <taxon>Hypocreales</taxon>
        <taxon>Nectriaceae</taxon>
        <taxon>Fusarium</taxon>
        <taxon>Fusarium fujikuroi species complex</taxon>
    </lineage>
</organism>
<name>A0A420U1T8_GIBIN</name>
<evidence type="ECO:0000313" key="3">
    <source>
        <dbReference type="Proteomes" id="UP000283569"/>
    </source>
</evidence>
<accession>A0A420U1T8</accession>
<gene>
    <name evidence="2" type="ORF">BFJ72_g1991</name>
</gene>
<sequence length="850" mass="95448">MAGNAPGPPVLEEASPTVRLKGKKGDYGEAMEFHTFQSRGGNLEDLIDEERWLDFPTTVFYPFRKINMNQSDRDTSLPPTGRSGMRTIWNPELVSGLEDNNLSKVGRGRKATERHLAANLAVRACHNTSIRSHETKEWLGIASGTQLSKDKEVGGVFVGISALNYRAIFMAKSGTQHLPDGFHGVTRQQLIKDSLNLDNTELVELVSKPGCHIQGHEIIWTENMLIPGNISYIKRALHGHLDDDDKAQFLQLLRREHHLLLNENGPAGVAKTLPSNEEPARKPLICRAIQGGKKYSDLHFTLNWPPMALLEFPKAMIVAMQRFLDGYPSDNVPLNIALAATIIYFDIEETNDHEIEGFVDSFYSRKPCLVQKVPLATFILYFPHMLRFVDTNHLTSFLHPFRFANYHKPLCGPLEIKHSRHNLCPVSMRSWYHQMRSRHPQVLADSRFTLIPASMPGSTMVFPEDCNHAQRPSLDLFTLCCLNDVRTLGIPSYSRIPNSSFMCVGAPKWLFTKAVRQTDNNCFRLSGHPTVDYWKTTTSHTTKALTGPARTVGPVFPDIGSEYYNTEAIASCAKRWFGDETYYTQNLQFCLDTPELERKNMAARADELTRIADRLGIPSTERRTSHKTMLLEWDGMEDHLKLLCKAGKLKRLAAAEYSTPPAKRAQPVEPTLSSDIKAEILQTIKGLAAASCDWDNLLKDLQTPAPTVKAIQESFSCVRLFVSELEKILPEENDGNREGDLDHVIRLVFRAEGLFGSGVEAMDYESKWGQHRDRLSQMFGQPTGKAMEAVFRLRNTPDAFGIILPQIQVLRESALIKDQVEAFKGIEALLGQPLTDINVETTSGGNEAQQ</sequence>
<dbReference type="Proteomes" id="UP000283569">
    <property type="component" value="Unassembled WGS sequence"/>
</dbReference>
<evidence type="ECO:0000256" key="1">
    <source>
        <dbReference type="SAM" id="MobiDB-lite"/>
    </source>
</evidence>
<evidence type="ECO:0000313" key="2">
    <source>
        <dbReference type="EMBL" id="RKL47760.1"/>
    </source>
</evidence>